<feature type="domain" description="DNA/RNA-binding" evidence="3">
    <location>
        <begin position="212"/>
        <end position="496"/>
    </location>
</feature>
<dbReference type="Pfam" id="PF10374">
    <property type="entry name" value="EST1"/>
    <property type="match status" value="1"/>
</dbReference>
<accession>A0AAN6MI59</accession>
<keyword evidence="1" id="KW-0539">Nucleus</keyword>
<reference evidence="5" key="1">
    <citation type="journal article" date="2023" name="Mol. Phylogenet. Evol.">
        <title>Genome-scale phylogeny and comparative genomics of the fungal order Sordariales.</title>
        <authorList>
            <person name="Hensen N."/>
            <person name="Bonometti L."/>
            <person name="Westerberg I."/>
            <person name="Brannstrom I.O."/>
            <person name="Guillou S."/>
            <person name="Cros-Aarteil S."/>
            <person name="Calhoun S."/>
            <person name="Haridas S."/>
            <person name="Kuo A."/>
            <person name="Mondo S."/>
            <person name="Pangilinan J."/>
            <person name="Riley R."/>
            <person name="LaButti K."/>
            <person name="Andreopoulos B."/>
            <person name="Lipzen A."/>
            <person name="Chen C."/>
            <person name="Yan M."/>
            <person name="Daum C."/>
            <person name="Ng V."/>
            <person name="Clum A."/>
            <person name="Steindorff A."/>
            <person name="Ohm R.A."/>
            <person name="Martin F."/>
            <person name="Silar P."/>
            <person name="Natvig D.O."/>
            <person name="Lalanne C."/>
            <person name="Gautier V."/>
            <person name="Ament-Velasquez S.L."/>
            <person name="Kruys A."/>
            <person name="Hutchinson M.I."/>
            <person name="Powell A.J."/>
            <person name="Barry K."/>
            <person name="Miller A.N."/>
            <person name="Grigoriev I.V."/>
            <person name="Debuchy R."/>
            <person name="Gladieux P."/>
            <person name="Hiltunen Thoren M."/>
            <person name="Johannesson H."/>
        </authorList>
    </citation>
    <scope>NUCLEOTIDE SEQUENCE</scope>
    <source>
        <strain evidence="5">CBS 103.79</strain>
    </source>
</reference>
<reference evidence="5" key="2">
    <citation type="submission" date="2023-05" db="EMBL/GenBank/DDBJ databases">
        <authorList>
            <consortium name="Lawrence Berkeley National Laboratory"/>
            <person name="Steindorff A."/>
            <person name="Hensen N."/>
            <person name="Bonometti L."/>
            <person name="Westerberg I."/>
            <person name="Brannstrom I.O."/>
            <person name="Guillou S."/>
            <person name="Cros-Aarteil S."/>
            <person name="Calhoun S."/>
            <person name="Haridas S."/>
            <person name="Kuo A."/>
            <person name="Mondo S."/>
            <person name="Pangilinan J."/>
            <person name="Riley R."/>
            <person name="Labutti K."/>
            <person name="Andreopoulos B."/>
            <person name="Lipzen A."/>
            <person name="Chen C."/>
            <person name="Yanf M."/>
            <person name="Daum C."/>
            <person name="Ng V."/>
            <person name="Clum A."/>
            <person name="Ohm R."/>
            <person name="Martin F."/>
            <person name="Silar P."/>
            <person name="Natvig D."/>
            <person name="Lalanne C."/>
            <person name="Gautier V."/>
            <person name="Ament-Velasquez S.L."/>
            <person name="Kruys A."/>
            <person name="Hutchinson M.I."/>
            <person name="Powell A.J."/>
            <person name="Barry K."/>
            <person name="Miller A.N."/>
            <person name="Grigoriev I.V."/>
            <person name="Debuchy R."/>
            <person name="Gladieux P."/>
            <person name="Thoren M.H."/>
            <person name="Johannesson H."/>
        </authorList>
    </citation>
    <scope>NUCLEOTIDE SEQUENCE</scope>
    <source>
        <strain evidence="5">CBS 103.79</strain>
    </source>
</reference>
<keyword evidence="1" id="KW-0866">Nonsense-mediated mRNA decay</keyword>
<dbReference type="GO" id="GO:0000184">
    <property type="term" value="P:nuclear-transcribed mRNA catabolic process, nonsense-mediated decay"/>
    <property type="evidence" value="ECO:0007669"/>
    <property type="project" value="UniProtKB-KW"/>
</dbReference>
<feature type="compositionally biased region" description="Polar residues" evidence="2">
    <location>
        <begin position="601"/>
        <end position="617"/>
    </location>
</feature>
<dbReference type="InterPro" id="IPR018834">
    <property type="entry name" value="DNA/RNA-bd_Est1-type"/>
</dbReference>
<sequence>MASAVAAPAPAATPPAAMPSTDEAWKVAQKIRAAIHKELEHIQKGGPSTNEIARFEKVEKLMENYRLACIETIWPDMRAADKRSAEDVLWQTHTLVTKAYRKVLARLQANEHVVFKRKLEKLYSTYLKTAQYFYRGYLQRVCARYDMKDLKRLACQANLEEMAVPDKDKVDPAAAQLEDIVRGSCHKTLIYLGDLARYRTLLRTKDRKWDGALAYYFLANDLIPESGYGHHQCGVIYVETEDHLEVVYHLYRALACALPHPNASTNLDREFRDLLKRKSITTKHALVTWFVKLHAFYAQGEKFTECKELEREVDHRLAVAMKTGTGYGSDTDLLKIVLVNITAYVTAQDKIQKKWTNEASQACQFILLLNIRTIQAIARLLDEEITNVFKRRNAEGPADAPGTSSRADTETKFTAAFNRVLPLLRIYMAWLCSYSADLVEFRPHLEPQFGTMCSVLAHTLTLLFALLGSDQQQLGATASWRFVEDEMTLGIKCLNGPDLHDGCQLSYDPITRRPKPRRDDISRATYTDDDVSFTRALDVLLCALDLAAPESKFPLTNSTAKEGAGEVTTFVYLKDGKPVPASVLPTAQHPAPTAVPPVRQHASNTPVMAPSPCQSNELSEDRDFYGPSLRNPTGKVTRHNGQAPPAAVKPVQAAPISEFPIDRQMFNILNDFINPPESALAAKPATPARPSPLASPYGMDSAAVAKAFGAGDSNSPAPGSAGAKKFPTLPWEYFYVPEPVGSTQRNSEGGAAGGWGSNGSGLPRPTSSGNAPQLGAGAIAGNPLARPMHQRYDSLGQSRFVEHQAEALQSLNLGPERISQPPPGFGGRGIWATEGAESNAAQQNTWAPSAHPWQSANGQNPAATDRVPSSPFSSLNFSANTSSLPQVNSPWGMPTAAQRFSATQSPASPSQLGGFARGGSIPSPSDNRYTSDYATAMAAGGTHAAQAFAAAANAWSDARQPRNGFGNQQQQTLAAEIWASSMGQAENADGKVMQGMPKR</sequence>
<evidence type="ECO:0000256" key="1">
    <source>
        <dbReference type="RuleBase" id="RU369098"/>
    </source>
</evidence>
<evidence type="ECO:0000259" key="3">
    <source>
        <dbReference type="Pfam" id="PF10373"/>
    </source>
</evidence>
<dbReference type="InterPro" id="IPR019458">
    <property type="entry name" value="Est1-like_N"/>
</dbReference>
<dbReference type="Proteomes" id="UP001303889">
    <property type="component" value="Unassembled WGS sequence"/>
</dbReference>
<dbReference type="GO" id="GO:0005634">
    <property type="term" value="C:nucleus"/>
    <property type="evidence" value="ECO:0007669"/>
    <property type="project" value="UniProtKB-SubCell"/>
</dbReference>
<name>A0AAN6MI59_9PEZI</name>
<feature type="region of interest" description="Disordered" evidence="2">
    <location>
        <begin position="740"/>
        <end position="781"/>
    </location>
</feature>
<feature type="compositionally biased region" description="Polar residues" evidence="2">
    <location>
        <begin position="839"/>
        <end position="862"/>
    </location>
</feature>
<dbReference type="EMBL" id="MU855590">
    <property type="protein sequence ID" value="KAK3901315.1"/>
    <property type="molecule type" value="Genomic_DNA"/>
</dbReference>
<evidence type="ECO:0000313" key="6">
    <source>
        <dbReference type="Proteomes" id="UP001303889"/>
    </source>
</evidence>
<feature type="compositionally biased region" description="Polar residues" evidence="2">
    <location>
        <begin position="898"/>
        <end position="911"/>
    </location>
</feature>
<feature type="domain" description="Telomerase activating protein Est1-like N-terminal" evidence="4">
    <location>
        <begin position="85"/>
        <end position="202"/>
    </location>
</feature>
<comment type="function">
    <text evidence="1">Plays a role in nonsense-mediated mRNA decay.</text>
</comment>
<organism evidence="5 6">
    <name type="scientific">Staphylotrichum tortipilum</name>
    <dbReference type="NCBI Taxonomy" id="2831512"/>
    <lineage>
        <taxon>Eukaryota</taxon>
        <taxon>Fungi</taxon>
        <taxon>Dikarya</taxon>
        <taxon>Ascomycota</taxon>
        <taxon>Pezizomycotina</taxon>
        <taxon>Sordariomycetes</taxon>
        <taxon>Sordariomycetidae</taxon>
        <taxon>Sordariales</taxon>
        <taxon>Chaetomiaceae</taxon>
        <taxon>Staphylotrichum</taxon>
    </lineage>
</organism>
<dbReference type="SUPFAM" id="SSF48452">
    <property type="entry name" value="TPR-like"/>
    <property type="match status" value="1"/>
</dbReference>
<evidence type="ECO:0000313" key="5">
    <source>
        <dbReference type="EMBL" id="KAK3901315.1"/>
    </source>
</evidence>
<dbReference type="AlphaFoldDB" id="A0AAN6MI59"/>
<gene>
    <name evidence="5" type="ORF">C8A05DRAFT_35005</name>
</gene>
<feature type="region of interest" description="Disordered" evidence="2">
    <location>
        <begin position="837"/>
        <end position="927"/>
    </location>
</feature>
<feature type="compositionally biased region" description="Low complexity" evidence="2">
    <location>
        <begin position="1"/>
        <end position="10"/>
    </location>
</feature>
<dbReference type="PANTHER" id="PTHR15696">
    <property type="entry name" value="SMG-7 SUPPRESSOR WITH MORPHOLOGICAL EFFECT ON GENITALIA PROTEIN 7"/>
    <property type="match status" value="1"/>
</dbReference>
<evidence type="ECO:0000259" key="4">
    <source>
        <dbReference type="Pfam" id="PF10374"/>
    </source>
</evidence>
<proteinExistence type="predicted"/>
<dbReference type="InterPro" id="IPR011990">
    <property type="entry name" value="TPR-like_helical_dom_sf"/>
</dbReference>
<feature type="compositionally biased region" description="Gly residues" evidence="2">
    <location>
        <begin position="750"/>
        <end position="759"/>
    </location>
</feature>
<feature type="region of interest" description="Disordered" evidence="2">
    <location>
        <begin position="1"/>
        <end position="20"/>
    </location>
</feature>
<dbReference type="PANTHER" id="PTHR15696:SF36">
    <property type="entry name" value="NONSENSE-MEDIATED MRNA DECAY FACTOR"/>
    <property type="match status" value="1"/>
</dbReference>
<protein>
    <recommendedName>
        <fullName evidence="1">Nonsense-mediated mRNA decay factor</fullName>
    </recommendedName>
</protein>
<dbReference type="Gene3D" id="1.25.40.10">
    <property type="entry name" value="Tetratricopeptide repeat domain"/>
    <property type="match status" value="1"/>
</dbReference>
<keyword evidence="6" id="KW-1185">Reference proteome</keyword>
<dbReference type="InterPro" id="IPR045153">
    <property type="entry name" value="Est1/Ebs1-like"/>
</dbReference>
<comment type="caution">
    <text evidence="5">The sequence shown here is derived from an EMBL/GenBank/DDBJ whole genome shotgun (WGS) entry which is preliminary data.</text>
</comment>
<feature type="compositionally biased region" description="Polar residues" evidence="2">
    <location>
        <begin position="870"/>
        <end position="889"/>
    </location>
</feature>
<dbReference type="Pfam" id="PF10373">
    <property type="entry name" value="EST1_DNA_bind"/>
    <property type="match status" value="1"/>
</dbReference>
<feature type="region of interest" description="Disordered" evidence="2">
    <location>
        <begin position="590"/>
        <end position="619"/>
    </location>
</feature>
<comment type="subcellular location">
    <subcellularLocation>
        <location evidence="1">Nucleus</location>
    </subcellularLocation>
</comment>
<evidence type="ECO:0000256" key="2">
    <source>
        <dbReference type="SAM" id="MobiDB-lite"/>
    </source>
</evidence>